<dbReference type="AlphaFoldDB" id="A0A195F5K1"/>
<feature type="signal peptide" evidence="2">
    <location>
        <begin position="1"/>
        <end position="29"/>
    </location>
</feature>
<reference evidence="3 4" key="1">
    <citation type="submission" date="2016-03" db="EMBL/GenBank/DDBJ databases">
        <title>Trachymyrmex septentrionalis WGS genome.</title>
        <authorList>
            <person name="Nygaard S."/>
            <person name="Hu H."/>
            <person name="Boomsma J."/>
            <person name="Zhang G."/>
        </authorList>
    </citation>
    <scope>NUCLEOTIDE SEQUENCE [LARGE SCALE GENOMIC DNA]</scope>
    <source>
        <strain evidence="3">Tsep2-gDNA-1</strain>
        <tissue evidence="3">Whole body</tissue>
    </source>
</reference>
<evidence type="ECO:0000256" key="2">
    <source>
        <dbReference type="SAM" id="SignalP"/>
    </source>
</evidence>
<evidence type="ECO:0000313" key="4">
    <source>
        <dbReference type="Proteomes" id="UP000078541"/>
    </source>
</evidence>
<feature type="region of interest" description="Disordered" evidence="1">
    <location>
        <begin position="433"/>
        <end position="472"/>
    </location>
</feature>
<gene>
    <name evidence="3" type="ORF">ALC56_10524</name>
</gene>
<evidence type="ECO:0000256" key="1">
    <source>
        <dbReference type="SAM" id="MobiDB-lite"/>
    </source>
</evidence>
<feature type="chain" id="PRO_5008271247" evidence="2">
    <location>
        <begin position="30"/>
        <end position="492"/>
    </location>
</feature>
<dbReference type="STRING" id="34720.A0A195F5K1"/>
<keyword evidence="4" id="KW-1185">Reference proteome</keyword>
<organism evidence="3 4">
    <name type="scientific">Trachymyrmex septentrionalis</name>
    <dbReference type="NCBI Taxonomy" id="34720"/>
    <lineage>
        <taxon>Eukaryota</taxon>
        <taxon>Metazoa</taxon>
        <taxon>Ecdysozoa</taxon>
        <taxon>Arthropoda</taxon>
        <taxon>Hexapoda</taxon>
        <taxon>Insecta</taxon>
        <taxon>Pterygota</taxon>
        <taxon>Neoptera</taxon>
        <taxon>Endopterygota</taxon>
        <taxon>Hymenoptera</taxon>
        <taxon>Apocrita</taxon>
        <taxon>Aculeata</taxon>
        <taxon>Formicoidea</taxon>
        <taxon>Formicidae</taxon>
        <taxon>Myrmicinae</taxon>
        <taxon>Trachymyrmex</taxon>
    </lineage>
</organism>
<protein>
    <submittedName>
        <fullName evidence="3">Uncharacterized protein</fullName>
    </submittedName>
</protein>
<dbReference type="Proteomes" id="UP000078541">
    <property type="component" value="Unassembled WGS sequence"/>
</dbReference>
<feature type="non-terminal residue" evidence="3">
    <location>
        <position position="1"/>
    </location>
</feature>
<evidence type="ECO:0000313" key="3">
    <source>
        <dbReference type="EMBL" id="KYN35349.1"/>
    </source>
</evidence>
<keyword evidence="2" id="KW-0732">Signal</keyword>
<dbReference type="EMBL" id="KQ981820">
    <property type="protein sequence ID" value="KYN35349.1"/>
    <property type="molecule type" value="Genomic_DNA"/>
</dbReference>
<sequence>QFDFDFDLRTMYLKSCCALFLLALVACQAAPSSQAIEKSINEAETFAKTNIELEGTGAEKDRAKKSATFCVEVHSGKPETVPCKQELRQETSKPLVIVQPISIPASVPIPTVVDYPKQPIVIHQHSQPQFVPQPAPQFIAPPPSPVPIKLPAPAPVSISDIPPTPASKPCDKPTIVQPAQSQVHTVHVIHSQPTPQPSKIERPSFRPLPQQSIVQVSTCKKCNRLIPSLSPPKFSPISSYSYGYPTTFTDVLPQYESTDCEVEPSFECNCRSENRLVELSPKIKIHDPRIANAVTIDSIDTVPFNSIPQRSSMISREHDPSISNIVPDQSMFFAPKGAREAEGKHHHRKPYATLPGNFNVEIPVAHDTHNYPPQYYSSYPSYPSYSSSNSYTYPSSYPYGAYGTYGTSYPVSYDSLASASNVPAITVNAGGPFYNPRESQLTDSSSQPNNEAQPRAFSTDIQSNYEQKEITQTDKESIIKEIIPETKIVTKK</sequence>
<accession>A0A195F5K1</accession>
<name>A0A195F5K1_9HYME</name>
<proteinExistence type="predicted"/>
<feature type="compositionally biased region" description="Polar residues" evidence="1">
    <location>
        <begin position="437"/>
        <end position="452"/>
    </location>
</feature>